<gene>
    <name evidence="2" type="ORF">CISG_08437</name>
</gene>
<protein>
    <submittedName>
        <fullName evidence="2">Uncharacterized protein</fullName>
    </submittedName>
</protein>
<feature type="compositionally biased region" description="Polar residues" evidence="1">
    <location>
        <begin position="1"/>
        <end position="13"/>
    </location>
</feature>
<name>A0A0J8R5L9_COCIT</name>
<evidence type="ECO:0000256" key="1">
    <source>
        <dbReference type="SAM" id="MobiDB-lite"/>
    </source>
</evidence>
<feature type="region of interest" description="Disordered" evidence="1">
    <location>
        <begin position="1"/>
        <end position="82"/>
    </location>
</feature>
<accession>A0A0J8R5L9</accession>
<dbReference type="Proteomes" id="UP000054559">
    <property type="component" value="Unassembled WGS sequence"/>
</dbReference>
<evidence type="ECO:0000313" key="2">
    <source>
        <dbReference type="EMBL" id="KMU80096.1"/>
    </source>
</evidence>
<evidence type="ECO:0000313" key="3">
    <source>
        <dbReference type="Proteomes" id="UP000054559"/>
    </source>
</evidence>
<proteinExistence type="predicted"/>
<reference evidence="3" key="1">
    <citation type="journal article" date="2010" name="Genome Res.">
        <title>Population genomic sequencing of Coccidioides fungi reveals recent hybridization and transposon control.</title>
        <authorList>
            <person name="Neafsey D.E."/>
            <person name="Barker B.M."/>
            <person name="Sharpton T.J."/>
            <person name="Stajich J.E."/>
            <person name="Park D.J."/>
            <person name="Whiston E."/>
            <person name="Hung C.-Y."/>
            <person name="McMahan C."/>
            <person name="White J."/>
            <person name="Sykes S."/>
            <person name="Heiman D."/>
            <person name="Young S."/>
            <person name="Zeng Q."/>
            <person name="Abouelleil A."/>
            <person name="Aftuck L."/>
            <person name="Bessette D."/>
            <person name="Brown A."/>
            <person name="FitzGerald M."/>
            <person name="Lui A."/>
            <person name="Macdonald J.P."/>
            <person name="Priest M."/>
            <person name="Orbach M.J."/>
            <person name="Galgiani J.N."/>
            <person name="Kirkland T.N."/>
            <person name="Cole G.T."/>
            <person name="Birren B.W."/>
            <person name="Henn M.R."/>
            <person name="Taylor J.W."/>
            <person name="Rounsley S.D."/>
        </authorList>
    </citation>
    <scope>NUCLEOTIDE SEQUENCE [LARGE SCALE GENOMIC DNA]</scope>
    <source>
        <strain evidence="3">RMSCC 3703</strain>
    </source>
</reference>
<sequence length="141" mass="15678">MTNSSNQPITRSHSIPRDPLSRVTRAGMSRQKTRRKRSKSATGLAFGGRSSRRDRTSQTDHGSLGWPHRRVARPEPGILFHARPSSVRTYSVTRDNDLIMQTPQTGQTAQTFLGMPNYARSVVSPGISRPPLFFSPASTPY</sequence>
<organism evidence="2 3">
    <name type="scientific">Coccidioides immitis RMSCC 3703</name>
    <dbReference type="NCBI Taxonomy" id="454286"/>
    <lineage>
        <taxon>Eukaryota</taxon>
        <taxon>Fungi</taxon>
        <taxon>Dikarya</taxon>
        <taxon>Ascomycota</taxon>
        <taxon>Pezizomycotina</taxon>
        <taxon>Eurotiomycetes</taxon>
        <taxon>Eurotiomycetidae</taxon>
        <taxon>Onygenales</taxon>
        <taxon>Onygenaceae</taxon>
        <taxon>Coccidioides</taxon>
    </lineage>
</organism>
<dbReference type="EMBL" id="DS268183">
    <property type="protein sequence ID" value="KMU80096.1"/>
    <property type="molecule type" value="Genomic_DNA"/>
</dbReference>
<dbReference type="AlphaFoldDB" id="A0A0J8R5L9"/>